<feature type="transmembrane region" description="Helical" evidence="1">
    <location>
        <begin position="39"/>
        <end position="56"/>
    </location>
</feature>
<dbReference type="RefSeq" id="WP_134176975.1">
    <property type="nucleotide sequence ID" value="NZ_SOCQ01000013.1"/>
</dbReference>
<dbReference type="EMBL" id="SOCQ01000013">
    <property type="protein sequence ID" value="TDV42918.1"/>
    <property type="molecule type" value="Genomic_DNA"/>
</dbReference>
<keyword evidence="1" id="KW-1133">Transmembrane helix</keyword>
<reference evidence="2 3" key="1">
    <citation type="submission" date="2019-03" db="EMBL/GenBank/DDBJ databases">
        <title>Genomic analyses of the natural microbiome of Caenorhabditis elegans.</title>
        <authorList>
            <person name="Samuel B."/>
        </authorList>
    </citation>
    <scope>NUCLEOTIDE SEQUENCE [LARGE SCALE GENOMIC DNA]</scope>
    <source>
        <strain evidence="2 3">BIGb0525</strain>
    </source>
</reference>
<sequence>MLDENADLKLRWGDQLFDIQRSIRYHQRRRGFYDRLDKTSNMLSLIFGSAAIFGVLQEKYKVVAIVASGVVTVVSSINLVVGSAQRGRDHTDFMRKYVELEKSMLGEVTEERLLAIKEARLCIEAEEPPVMHVLNAICHRELMRAIGYPKKDLPQIGWFQSAVAQIFDFRESSIHAPKSKRKRKCDCQAAEAP</sequence>
<evidence type="ECO:0000313" key="2">
    <source>
        <dbReference type="EMBL" id="TDV42918.1"/>
    </source>
</evidence>
<feature type="transmembrane region" description="Helical" evidence="1">
    <location>
        <begin position="62"/>
        <end position="81"/>
    </location>
</feature>
<keyword evidence="1" id="KW-0472">Membrane</keyword>
<dbReference type="Proteomes" id="UP000295804">
    <property type="component" value="Unassembled WGS sequence"/>
</dbReference>
<accession>A0A4R7V0W5</accession>
<dbReference type="AlphaFoldDB" id="A0A4R7V0W5"/>
<name>A0A4R7V0W5_9PSED</name>
<comment type="caution">
    <text evidence="2">The sequence shown here is derived from an EMBL/GenBank/DDBJ whole genome shotgun (WGS) entry which is preliminary data.</text>
</comment>
<evidence type="ECO:0008006" key="4">
    <source>
        <dbReference type="Google" id="ProtNLM"/>
    </source>
</evidence>
<evidence type="ECO:0000256" key="1">
    <source>
        <dbReference type="SAM" id="Phobius"/>
    </source>
</evidence>
<organism evidence="2 3">
    <name type="scientific">Pseudomonas helmanticensis</name>
    <dbReference type="NCBI Taxonomy" id="1471381"/>
    <lineage>
        <taxon>Bacteria</taxon>
        <taxon>Pseudomonadati</taxon>
        <taxon>Pseudomonadota</taxon>
        <taxon>Gammaproteobacteria</taxon>
        <taxon>Pseudomonadales</taxon>
        <taxon>Pseudomonadaceae</taxon>
        <taxon>Pseudomonas</taxon>
    </lineage>
</organism>
<keyword evidence="1" id="KW-0812">Transmembrane</keyword>
<protein>
    <recommendedName>
        <fullName evidence="4">SMODS and SLOG-associating 2TM effector domain-containing protein</fullName>
    </recommendedName>
</protein>
<proteinExistence type="predicted"/>
<gene>
    <name evidence="2" type="ORF">EDF87_11344</name>
</gene>
<evidence type="ECO:0000313" key="3">
    <source>
        <dbReference type="Proteomes" id="UP000295804"/>
    </source>
</evidence>